<dbReference type="Pfam" id="PF13564">
    <property type="entry name" value="DoxX_2"/>
    <property type="match status" value="1"/>
</dbReference>
<dbReference type="OrthoDB" id="7960583at2"/>
<evidence type="ECO:0000256" key="3">
    <source>
        <dbReference type="ARBA" id="ARBA00022989"/>
    </source>
</evidence>
<dbReference type="Proteomes" id="UP000310314">
    <property type="component" value="Unassembled WGS sequence"/>
</dbReference>
<evidence type="ECO:0000313" key="7">
    <source>
        <dbReference type="Proteomes" id="UP000310314"/>
    </source>
</evidence>
<evidence type="ECO:0000256" key="4">
    <source>
        <dbReference type="ARBA" id="ARBA00023136"/>
    </source>
</evidence>
<dbReference type="AlphaFoldDB" id="A0A5S3PR21"/>
<proteinExistence type="predicted"/>
<evidence type="ECO:0008006" key="8">
    <source>
        <dbReference type="Google" id="ProtNLM"/>
    </source>
</evidence>
<evidence type="ECO:0000256" key="2">
    <source>
        <dbReference type="ARBA" id="ARBA00022692"/>
    </source>
</evidence>
<comment type="subcellular location">
    <subcellularLocation>
        <location evidence="1">Membrane</location>
        <topology evidence="1">Multi-pass membrane protein</topology>
    </subcellularLocation>
</comment>
<name>A0A5S3PR21_9FLAO</name>
<comment type="caution">
    <text evidence="6">The sequence shown here is derived from an EMBL/GenBank/DDBJ whole genome shotgun (WGS) entry which is preliminary data.</text>
</comment>
<keyword evidence="3 5" id="KW-1133">Transmembrane helix</keyword>
<feature type="transmembrane region" description="Helical" evidence="5">
    <location>
        <begin position="72"/>
        <end position="91"/>
    </location>
</feature>
<reference evidence="6 7" key="1">
    <citation type="submission" date="2019-05" db="EMBL/GenBank/DDBJ databases">
        <authorList>
            <person name="Zhang J.-Y."/>
            <person name="Feg X."/>
            <person name="Du Z.-J."/>
        </authorList>
    </citation>
    <scope>NUCLEOTIDE SEQUENCE [LARGE SCALE GENOMIC DNA]</scope>
    <source>
        <strain evidence="6 7">RZ26</strain>
    </source>
</reference>
<dbReference type="InterPro" id="IPR032808">
    <property type="entry name" value="DoxX"/>
</dbReference>
<evidence type="ECO:0000256" key="5">
    <source>
        <dbReference type="SAM" id="Phobius"/>
    </source>
</evidence>
<feature type="transmembrane region" description="Helical" evidence="5">
    <location>
        <begin position="42"/>
        <end position="63"/>
    </location>
</feature>
<evidence type="ECO:0000256" key="1">
    <source>
        <dbReference type="ARBA" id="ARBA00004141"/>
    </source>
</evidence>
<organism evidence="6 7">
    <name type="scientific">Maribacter algarum</name>
    <name type="common">ex Zhang et al. 2020</name>
    <dbReference type="NCBI Taxonomy" id="2578118"/>
    <lineage>
        <taxon>Bacteria</taxon>
        <taxon>Pseudomonadati</taxon>
        <taxon>Bacteroidota</taxon>
        <taxon>Flavobacteriia</taxon>
        <taxon>Flavobacteriales</taxon>
        <taxon>Flavobacteriaceae</taxon>
        <taxon>Maribacter</taxon>
    </lineage>
</organism>
<feature type="transmembrane region" description="Helical" evidence="5">
    <location>
        <begin position="97"/>
        <end position="113"/>
    </location>
</feature>
<evidence type="ECO:0000313" key="6">
    <source>
        <dbReference type="EMBL" id="TMM57162.1"/>
    </source>
</evidence>
<keyword evidence="4 5" id="KW-0472">Membrane</keyword>
<protein>
    <recommendedName>
        <fullName evidence="8">DoxX-like family protein</fullName>
    </recommendedName>
</protein>
<gene>
    <name evidence="6" type="ORF">FEE95_11765</name>
</gene>
<dbReference type="RefSeq" id="WP_138658144.1">
    <property type="nucleotide sequence ID" value="NZ_VATY01000002.1"/>
</dbReference>
<dbReference type="EMBL" id="VATY01000002">
    <property type="protein sequence ID" value="TMM57162.1"/>
    <property type="molecule type" value="Genomic_DNA"/>
</dbReference>
<accession>A0A5S3PR21</accession>
<keyword evidence="2 5" id="KW-0812">Transmembrane</keyword>
<sequence length="137" mass="15210">MKSNKLIFRICLFIFATAIIGSVVNSIINYDTVVATFQSLGYPVYLIHLLGVAQIIGLILIVFNRDQFLVEWVYAGFFMNFILGCFAHLAVNSGNGASAVVCIVILLVTYVQSKKARAFKDEIEPIRNPNFTNEAQA</sequence>
<dbReference type="GO" id="GO:0016020">
    <property type="term" value="C:membrane"/>
    <property type="evidence" value="ECO:0007669"/>
    <property type="project" value="UniProtKB-SubCell"/>
</dbReference>
<keyword evidence="7" id="KW-1185">Reference proteome</keyword>